<dbReference type="RefSeq" id="WP_143467386.1">
    <property type="nucleotide sequence ID" value="NZ_FXAC01000001.1"/>
</dbReference>
<keyword evidence="3" id="KW-1185">Reference proteome</keyword>
<dbReference type="InterPro" id="IPR029058">
    <property type="entry name" value="AB_hydrolase_fold"/>
</dbReference>
<proteinExistence type="predicted"/>
<dbReference type="AlphaFoldDB" id="A0A1X7C7L8"/>
<evidence type="ECO:0000313" key="3">
    <source>
        <dbReference type="Proteomes" id="UP000192929"/>
    </source>
</evidence>
<dbReference type="Gene3D" id="3.40.50.1820">
    <property type="entry name" value="alpha/beta hydrolase"/>
    <property type="match status" value="2"/>
</dbReference>
<name>A0A1X7C7L8_9MICC</name>
<dbReference type="Proteomes" id="UP000192929">
    <property type="component" value="Unassembled WGS sequence"/>
</dbReference>
<dbReference type="SUPFAM" id="SSF53474">
    <property type="entry name" value="alpha/beta-Hydrolases"/>
    <property type="match status" value="2"/>
</dbReference>
<dbReference type="EMBL" id="FXAC01000001">
    <property type="protein sequence ID" value="SME91026.1"/>
    <property type="molecule type" value="Genomic_DNA"/>
</dbReference>
<feature type="region of interest" description="Disordered" evidence="1">
    <location>
        <begin position="556"/>
        <end position="576"/>
    </location>
</feature>
<protein>
    <submittedName>
        <fullName evidence="2">Uncharacterized protein</fullName>
    </submittedName>
</protein>
<organism evidence="2 3">
    <name type="scientific">Kocuria marina subsp. indica</name>
    <dbReference type="NCBI Taxonomy" id="1049583"/>
    <lineage>
        <taxon>Bacteria</taxon>
        <taxon>Bacillati</taxon>
        <taxon>Actinomycetota</taxon>
        <taxon>Actinomycetes</taxon>
        <taxon>Micrococcales</taxon>
        <taxon>Micrococcaceae</taxon>
        <taxon>Kocuria</taxon>
    </lineage>
</organism>
<evidence type="ECO:0000256" key="1">
    <source>
        <dbReference type="SAM" id="MobiDB-lite"/>
    </source>
</evidence>
<reference evidence="3" key="1">
    <citation type="submission" date="2017-04" db="EMBL/GenBank/DDBJ databases">
        <authorList>
            <person name="Varghese N."/>
            <person name="Submissions S."/>
        </authorList>
    </citation>
    <scope>NUCLEOTIDE SEQUENCE [LARGE SCALE GENOMIC DNA]</scope>
    <source>
        <strain evidence="3">NIO-1021</strain>
    </source>
</reference>
<accession>A0A1X7C7L8</accession>
<gene>
    <name evidence="2" type="ORF">SAMN06296028_101301</name>
</gene>
<sequence length="576" mass="63100">MPPIQQVSLTEIDHLNFASETRDDPRCRLDVDVDGLSIPLLVVPRQGAQRVAILSNGAVDQALANRQAVFQRSSWYNEISHHQIYVSDPATGAPDFLSLAWGHVTEEHWAVEAIGRAVKAVAARLGVVDCRQRVYFGSSAGGFMSLALLAEDPGARAVVNNAQFDWTRWMPTGVNALRHARFGGKLPAAIRELHPLTSNVLSLLVHKNHPVTIDYHVNVASVHDHQQDLPLFEAFVRDHPELCGDVRIHKYAHFAHGHNPMPKPDTLRIINHAFDMPVHLVDTKSAPADEGHGWPVIRLISKENVTEHLAAGNTPLRYDVDTETPGQEPLQAILTDTPGADTLVVVFHGLVDRRKYNLPRFERFSALHNLPHHMLFVSDPTLASRPLLRIGWYIGTEEDAVPERLASHITSVADALNVKKILLVGSCGGGFTALALAPRIHGALALAFSPDVRAADYAGGGPMAALVSAAFPSLSSAAELQQNTPSMVDLMALYDTTSTGAAWYIQNSGDELYVGTAMEPFRDHVDHRVRFVLEHHCRGHNPPTPARVRAWISAAAKDPDTEPQQLGRGVNPRRTA</sequence>
<evidence type="ECO:0000313" key="2">
    <source>
        <dbReference type="EMBL" id="SME91026.1"/>
    </source>
</evidence>